<dbReference type="SMART" id="SM00342">
    <property type="entry name" value="HTH_ARAC"/>
    <property type="match status" value="1"/>
</dbReference>
<protein>
    <submittedName>
        <fullName evidence="5">GlxA family transcriptional regulator</fullName>
    </submittedName>
</protein>
<keyword evidence="1" id="KW-0805">Transcription regulation</keyword>
<dbReference type="SUPFAM" id="SSF52317">
    <property type="entry name" value="Class I glutamine amidotransferase-like"/>
    <property type="match status" value="1"/>
</dbReference>
<dbReference type="InterPro" id="IPR029062">
    <property type="entry name" value="Class_I_gatase-like"/>
</dbReference>
<dbReference type="PRINTS" id="PR00032">
    <property type="entry name" value="HTHARAC"/>
</dbReference>
<dbReference type="RefSeq" id="WP_251594514.1">
    <property type="nucleotide sequence ID" value="NZ_JAMLJI010000004.1"/>
</dbReference>
<dbReference type="InterPro" id="IPR002818">
    <property type="entry name" value="DJ-1/PfpI"/>
</dbReference>
<sequence length="351" mass="39459">MLLDASAPQCAPLSVGFVLLQRFTMLPFSAFVDCLRLAADDGDRSRQVHCQWRFMTTQGQNVTSSCGAVMTDCEPLSAPERFDYIVVIGGVLSDEEHDDPQDPDALAYLRLAADKGVPLIGICTGAFPLIQAGLMEGRRCCISWYHHRDLASRYPDIEPVADQLYLDDGDRLTCAGGIASADLAAYLIERHLGRSWARKSLHIMLIDEPREASHPQPQPVIFNRVVDPLVRRAISTLEQHLGTILSVDELASRLNTSRRSLERRFRDQLGMSPQKFARDLRLRYGYWLLSYTQASVTDIGDRCGFSDTAHFSRHFRDAFGVSPSELRKRSKTAHTPLVDPFFLHIDDHSDR</sequence>
<dbReference type="Gene3D" id="3.40.50.880">
    <property type="match status" value="1"/>
</dbReference>
<comment type="caution">
    <text evidence="5">The sequence shown here is derived from an EMBL/GenBank/DDBJ whole genome shotgun (WGS) entry which is preliminary data.</text>
</comment>
<dbReference type="PANTHER" id="PTHR43130">
    <property type="entry name" value="ARAC-FAMILY TRANSCRIPTIONAL REGULATOR"/>
    <property type="match status" value="1"/>
</dbReference>
<dbReference type="PANTHER" id="PTHR43130:SF3">
    <property type="entry name" value="HTH-TYPE TRANSCRIPTIONAL REGULATOR RV1931C"/>
    <property type="match status" value="1"/>
</dbReference>
<organism evidence="5 6">
    <name type="scientific">Larsenimonas suaedae</name>
    <dbReference type="NCBI Taxonomy" id="1851019"/>
    <lineage>
        <taxon>Bacteria</taxon>
        <taxon>Pseudomonadati</taxon>
        <taxon>Pseudomonadota</taxon>
        <taxon>Gammaproteobacteria</taxon>
        <taxon>Oceanospirillales</taxon>
        <taxon>Halomonadaceae</taxon>
        <taxon>Larsenimonas</taxon>
    </lineage>
</organism>
<keyword evidence="6" id="KW-1185">Reference proteome</keyword>
<reference evidence="5 6" key="1">
    <citation type="submission" date="2023-04" db="EMBL/GenBank/DDBJ databases">
        <title>A long-awaited taxogenomic arrangement of the family Halomonadaceae.</title>
        <authorList>
            <person name="De La Haba R."/>
            <person name="Chuvochina M."/>
            <person name="Wittouck S."/>
            <person name="Arahal D.R."/>
            <person name="Sanchez-Porro C."/>
            <person name="Hugenholtz P."/>
            <person name="Ventosa A."/>
        </authorList>
    </citation>
    <scope>NUCLEOTIDE SEQUENCE [LARGE SCALE GENOMIC DNA]</scope>
    <source>
        <strain evidence="5 6">DSM 22428</strain>
    </source>
</reference>
<evidence type="ECO:0000256" key="2">
    <source>
        <dbReference type="ARBA" id="ARBA00023125"/>
    </source>
</evidence>
<dbReference type="Pfam" id="PF01965">
    <property type="entry name" value="DJ-1_PfpI"/>
    <property type="match status" value="1"/>
</dbReference>
<evidence type="ECO:0000256" key="1">
    <source>
        <dbReference type="ARBA" id="ARBA00023015"/>
    </source>
</evidence>
<dbReference type="Proteomes" id="UP001269375">
    <property type="component" value="Unassembled WGS sequence"/>
</dbReference>
<evidence type="ECO:0000313" key="6">
    <source>
        <dbReference type="Proteomes" id="UP001269375"/>
    </source>
</evidence>
<dbReference type="EMBL" id="JARWAO010000004">
    <property type="protein sequence ID" value="MDR5896127.1"/>
    <property type="molecule type" value="Genomic_DNA"/>
</dbReference>
<evidence type="ECO:0000259" key="4">
    <source>
        <dbReference type="PROSITE" id="PS01124"/>
    </source>
</evidence>
<dbReference type="InterPro" id="IPR052158">
    <property type="entry name" value="INH-QAR"/>
</dbReference>
<name>A0ABU1GXF8_9GAMM</name>
<proteinExistence type="predicted"/>
<dbReference type="InterPro" id="IPR020449">
    <property type="entry name" value="Tscrpt_reg_AraC-type_HTH"/>
</dbReference>
<dbReference type="CDD" id="cd03136">
    <property type="entry name" value="GATase1_AraC_ArgR_like"/>
    <property type="match status" value="1"/>
</dbReference>
<accession>A0ABU1GXF8</accession>
<dbReference type="Gene3D" id="1.10.10.60">
    <property type="entry name" value="Homeodomain-like"/>
    <property type="match status" value="1"/>
</dbReference>
<keyword evidence="3" id="KW-0804">Transcription</keyword>
<keyword evidence="2" id="KW-0238">DNA-binding</keyword>
<evidence type="ECO:0000256" key="3">
    <source>
        <dbReference type="ARBA" id="ARBA00023163"/>
    </source>
</evidence>
<evidence type="ECO:0000313" key="5">
    <source>
        <dbReference type="EMBL" id="MDR5896127.1"/>
    </source>
</evidence>
<dbReference type="InterPro" id="IPR009057">
    <property type="entry name" value="Homeodomain-like_sf"/>
</dbReference>
<dbReference type="Pfam" id="PF12833">
    <property type="entry name" value="HTH_18"/>
    <property type="match status" value="1"/>
</dbReference>
<dbReference type="SUPFAM" id="SSF46689">
    <property type="entry name" value="Homeodomain-like"/>
    <property type="match status" value="2"/>
</dbReference>
<dbReference type="PROSITE" id="PS01124">
    <property type="entry name" value="HTH_ARAC_FAMILY_2"/>
    <property type="match status" value="1"/>
</dbReference>
<gene>
    <name evidence="5" type="ORF">QC825_08595</name>
</gene>
<feature type="domain" description="HTH araC/xylS-type" evidence="4">
    <location>
        <begin position="231"/>
        <end position="329"/>
    </location>
</feature>
<dbReference type="InterPro" id="IPR018060">
    <property type="entry name" value="HTH_AraC"/>
</dbReference>